<keyword evidence="2" id="KW-1133">Transmembrane helix</keyword>
<dbReference type="SUPFAM" id="SSF57414">
    <property type="entry name" value="Hairpin loop containing domain-like"/>
    <property type="match status" value="4"/>
</dbReference>
<feature type="domain" description="ZP" evidence="4">
    <location>
        <begin position="656"/>
        <end position="902"/>
    </location>
</feature>
<gene>
    <name evidence="6" type="primary">LOC106466189</name>
</gene>
<keyword evidence="5" id="KW-1185">Reference proteome</keyword>
<reference evidence="6" key="1">
    <citation type="submission" date="2025-08" db="UniProtKB">
        <authorList>
            <consortium name="RefSeq"/>
        </authorList>
    </citation>
    <scope>IDENTIFICATION</scope>
    <source>
        <tissue evidence="6">Muscle</tissue>
    </source>
</reference>
<dbReference type="InterPro" id="IPR052774">
    <property type="entry name" value="Celegans_DevNeuronal_Protein"/>
</dbReference>
<dbReference type="CDD" id="cd01099">
    <property type="entry name" value="PAN_AP_HGF"/>
    <property type="match status" value="3"/>
</dbReference>
<feature type="domain" description="Apple" evidence="3">
    <location>
        <begin position="353"/>
        <end position="428"/>
    </location>
</feature>
<evidence type="ECO:0000259" key="4">
    <source>
        <dbReference type="PROSITE" id="PS51034"/>
    </source>
</evidence>
<proteinExistence type="predicted"/>
<keyword evidence="2" id="KW-0812">Transmembrane</keyword>
<feature type="transmembrane region" description="Helical" evidence="2">
    <location>
        <begin position="984"/>
        <end position="1009"/>
    </location>
</feature>
<dbReference type="RefSeq" id="XP_022249856.1">
    <property type="nucleotide sequence ID" value="XM_022394148.1"/>
</dbReference>
<sequence>MVANYKLSGNSDFGFVRNEVLTKQDIPVKVLEECKRRCQEDRTNNIRQCLSFDFMPGRRRSGVFLETKNTETANVDDSSSNNRRGRKLLASDRFSGSLLSSDLQNKLPPNDNIAALYGDSTCYLYYDRASPEGNDRLVKETDSWHFNEICLTSSKPLRECSNRLYVFERTPGYRFSGDGNEVFAVNRTECEAKCLNHNSFTCRSATYDRAKQLCKLSKQTKQMNPSRYEEDVNSDYMENLCLPDSQICSAKAFIMETGKELDSAYDREFITVSDRSKCSGLCNNSLEERGFFCRSFVFDEKSKTCLLYDEDPVGYRIGPEISDPLRGSSGNYFRVLCGTHERDALFNNATLECFRRKKLDGSHENEIKSYSFQECLDECMRRYGRACRSVEYSSLYLSCRFSSYEDGWGTGRPNLIDDDYYDYYELRWYRGDWSSIYGGGYTPERSGYGDYGGRKWGGGWSDIRPDIGRYPQPPPPPPPFEDRYGGGYGGDFSENYGGRYGGGRYPPGPPPPPLPPGPNSIYPPRLPGPPLQPGPEGLGYPTCTDRGNGGVPGSVPGGAGFQRVGFGQRLRSFYVRRVVRADRVEDCEQACIDARDFDCRSFNFRPFFPENCELSDMDTTQVQLSNPSHFDDNTQFDFYERDSPGSIRHCLDVSQSCSPDGMEFSLRTPDGFFGRIYTYGFYDTCFYDGNGGNINVLRISRANGFPRCGTQQYGDVMTNIVVVQFNDYVQTSRDKVYNLTCYLSGVGETVVTSNYLDTRTDGRYPTQIEHLPAQNILTSSVVLRILYRGTPTNTIAVGDLLTFRLEARGQYRYDFFTGDIFATNVIAKDPYSGREVQLIDSRGCPIDLYVFPELHRTPEGALEAEFYAFKIPDSNLLVFQATVRTCRGPCEPTICSDLSRPGTFPSWGRRKRAASNETTSAGSALPIRVAQSSTIATPSNGTDEETKEEVHELLKVYLSRSDIPSEGPFAVYETPTVCVAQAGYYTLIAVVTLLICLVIGVAVAATYYVRKARLVLKQSDADSMSPSTANLYVSQFQAPRFEDPSEPIYTDPSLFERSRSMKISNLGNMKPEKDVNS</sequence>
<organism evidence="5 6">
    <name type="scientific">Limulus polyphemus</name>
    <name type="common">Atlantic horseshoe crab</name>
    <dbReference type="NCBI Taxonomy" id="6850"/>
    <lineage>
        <taxon>Eukaryota</taxon>
        <taxon>Metazoa</taxon>
        <taxon>Ecdysozoa</taxon>
        <taxon>Arthropoda</taxon>
        <taxon>Chelicerata</taxon>
        <taxon>Merostomata</taxon>
        <taxon>Xiphosura</taxon>
        <taxon>Limulidae</taxon>
        <taxon>Limulus</taxon>
    </lineage>
</organism>
<evidence type="ECO:0000256" key="1">
    <source>
        <dbReference type="SAM" id="MobiDB-lite"/>
    </source>
</evidence>
<feature type="compositionally biased region" description="Pro residues" evidence="1">
    <location>
        <begin position="506"/>
        <end position="518"/>
    </location>
</feature>
<dbReference type="Proteomes" id="UP000694941">
    <property type="component" value="Unplaced"/>
</dbReference>
<dbReference type="Gene3D" id="3.50.4.10">
    <property type="entry name" value="Hepatocyte Growth Factor"/>
    <property type="match status" value="4"/>
</dbReference>
<dbReference type="GeneID" id="106466189"/>
<dbReference type="InterPro" id="IPR001507">
    <property type="entry name" value="ZP_dom"/>
</dbReference>
<feature type="domain" description="Apple" evidence="3">
    <location>
        <begin position="248"/>
        <end position="337"/>
    </location>
</feature>
<feature type="region of interest" description="Disordered" evidence="1">
    <location>
        <begin position="463"/>
        <end position="535"/>
    </location>
</feature>
<feature type="compositionally biased region" description="Pro residues" evidence="1">
    <location>
        <begin position="524"/>
        <end position="533"/>
    </location>
</feature>
<keyword evidence="2" id="KW-0472">Membrane</keyword>
<dbReference type="Pfam" id="PF00024">
    <property type="entry name" value="PAN_1"/>
    <property type="match status" value="4"/>
</dbReference>
<dbReference type="InterPro" id="IPR003609">
    <property type="entry name" value="Pan_app"/>
</dbReference>
<evidence type="ECO:0000313" key="5">
    <source>
        <dbReference type="Proteomes" id="UP000694941"/>
    </source>
</evidence>
<feature type="domain" description="Apple" evidence="3">
    <location>
        <begin position="160"/>
        <end position="241"/>
    </location>
</feature>
<dbReference type="PROSITE" id="PS50948">
    <property type="entry name" value="PAN"/>
    <property type="match status" value="4"/>
</dbReference>
<evidence type="ECO:0000313" key="6">
    <source>
        <dbReference type="RefSeq" id="XP_022249856.1"/>
    </source>
</evidence>
<accession>A0ABM1T1V0</accession>
<evidence type="ECO:0000256" key="2">
    <source>
        <dbReference type="SAM" id="Phobius"/>
    </source>
</evidence>
<dbReference type="PANTHER" id="PTHR47327:SF9">
    <property type="entry name" value="NO MECHANORECEPTOR POTENTIAL A, ISOFORM A"/>
    <property type="match status" value="1"/>
</dbReference>
<dbReference type="PANTHER" id="PTHR47327">
    <property type="entry name" value="FI18240P1-RELATED"/>
    <property type="match status" value="1"/>
</dbReference>
<dbReference type="PROSITE" id="PS51034">
    <property type="entry name" value="ZP_2"/>
    <property type="match status" value="1"/>
</dbReference>
<evidence type="ECO:0000259" key="3">
    <source>
        <dbReference type="PROSITE" id="PS50948"/>
    </source>
</evidence>
<name>A0ABM1T1V0_LIMPO</name>
<dbReference type="SMART" id="SM00241">
    <property type="entry name" value="ZP"/>
    <property type="match status" value="1"/>
</dbReference>
<protein>
    <submittedName>
        <fullName evidence="6">Uncharacterized protein LOC106466189</fullName>
    </submittedName>
</protein>
<dbReference type="SMART" id="SM00473">
    <property type="entry name" value="PAN_AP"/>
    <property type="match status" value="4"/>
</dbReference>
<feature type="domain" description="Apple" evidence="3">
    <location>
        <begin position="543"/>
        <end position="643"/>
    </location>
</feature>